<name>A0A9X3S8X2_9ACTN</name>
<comment type="caution">
    <text evidence="2">The sequence shown here is derived from an EMBL/GenBank/DDBJ whole genome shotgun (WGS) entry which is preliminary data.</text>
</comment>
<feature type="region of interest" description="Disordered" evidence="1">
    <location>
        <begin position="68"/>
        <end position="89"/>
    </location>
</feature>
<accession>A0A9X3S8X2</accession>
<dbReference type="EMBL" id="JAPDOD010000105">
    <property type="protein sequence ID" value="MDA0167356.1"/>
    <property type="molecule type" value="Genomic_DNA"/>
</dbReference>
<evidence type="ECO:0000313" key="2">
    <source>
        <dbReference type="EMBL" id="MDA0167356.1"/>
    </source>
</evidence>
<gene>
    <name evidence="2" type="ORF">OM076_44260</name>
</gene>
<evidence type="ECO:0008006" key="4">
    <source>
        <dbReference type="Google" id="ProtNLM"/>
    </source>
</evidence>
<keyword evidence="3" id="KW-1185">Reference proteome</keyword>
<sequence length="89" mass="9553">MSELAVILGDLVAGTLTRLRGGRLRSDYADDYRAGTPLPLSVPVQVRSHASGVVVPWLSPASCESTPKNFLRGPTISRSERPTHSLTPL</sequence>
<evidence type="ECO:0000313" key="3">
    <source>
        <dbReference type="Proteomes" id="UP001149140"/>
    </source>
</evidence>
<proteinExistence type="predicted"/>
<evidence type="ECO:0000256" key="1">
    <source>
        <dbReference type="SAM" id="MobiDB-lite"/>
    </source>
</evidence>
<protein>
    <recommendedName>
        <fullName evidence="4">HipA N-terminal subdomain 1 domain-containing protein</fullName>
    </recommendedName>
</protein>
<dbReference type="Proteomes" id="UP001149140">
    <property type="component" value="Unassembled WGS sequence"/>
</dbReference>
<dbReference type="RefSeq" id="WP_270046639.1">
    <property type="nucleotide sequence ID" value="NZ_JAPDOD010000105.1"/>
</dbReference>
<organism evidence="2 3">
    <name type="scientific">Solirubrobacter ginsenosidimutans</name>
    <dbReference type="NCBI Taxonomy" id="490573"/>
    <lineage>
        <taxon>Bacteria</taxon>
        <taxon>Bacillati</taxon>
        <taxon>Actinomycetota</taxon>
        <taxon>Thermoleophilia</taxon>
        <taxon>Solirubrobacterales</taxon>
        <taxon>Solirubrobacteraceae</taxon>
        <taxon>Solirubrobacter</taxon>
    </lineage>
</organism>
<reference evidence="2" key="1">
    <citation type="submission" date="2022-10" db="EMBL/GenBank/DDBJ databases">
        <title>The WGS of Solirubrobacter ginsenosidimutans DSM 21036.</title>
        <authorList>
            <person name="Jiang Z."/>
        </authorList>
    </citation>
    <scope>NUCLEOTIDE SEQUENCE</scope>
    <source>
        <strain evidence="2">DSM 21036</strain>
    </source>
</reference>
<dbReference type="AlphaFoldDB" id="A0A9X3S8X2"/>
<feature type="non-terminal residue" evidence="2">
    <location>
        <position position="89"/>
    </location>
</feature>